<sequence>MNIVYPNPCAPAWIGKERVRKRDRQRERERHTVSGAAGSLPENTNFPLISGDMDVVINAARHTSNS</sequence>
<dbReference type="Proteomes" id="UP001558613">
    <property type="component" value="Unassembled WGS sequence"/>
</dbReference>
<comment type="caution">
    <text evidence="2">The sequence shown here is derived from an EMBL/GenBank/DDBJ whole genome shotgun (WGS) entry which is preliminary data.</text>
</comment>
<gene>
    <name evidence="2" type="ORF">QQF64_016400</name>
</gene>
<accession>A0ABR3LQ78</accession>
<evidence type="ECO:0000313" key="2">
    <source>
        <dbReference type="EMBL" id="KAL1254171.1"/>
    </source>
</evidence>
<feature type="region of interest" description="Disordered" evidence="1">
    <location>
        <begin position="18"/>
        <end position="45"/>
    </location>
</feature>
<evidence type="ECO:0000313" key="3">
    <source>
        <dbReference type="Proteomes" id="UP001558613"/>
    </source>
</evidence>
<reference evidence="2 3" key="1">
    <citation type="submission" date="2023-09" db="EMBL/GenBank/DDBJ databases">
        <authorList>
            <person name="Wang M."/>
        </authorList>
    </citation>
    <scope>NUCLEOTIDE SEQUENCE [LARGE SCALE GENOMIC DNA]</scope>
    <source>
        <strain evidence="2">GT-2023</strain>
        <tissue evidence="2">Liver</tissue>
    </source>
</reference>
<proteinExistence type="predicted"/>
<protein>
    <submittedName>
        <fullName evidence="2">Uncharacterized protein</fullName>
    </submittedName>
</protein>
<evidence type="ECO:0000256" key="1">
    <source>
        <dbReference type="SAM" id="MobiDB-lite"/>
    </source>
</evidence>
<name>A0ABR3LQ78_9TELE</name>
<keyword evidence="3" id="KW-1185">Reference proteome</keyword>
<dbReference type="EMBL" id="JAYMGO010000020">
    <property type="protein sequence ID" value="KAL1254171.1"/>
    <property type="molecule type" value="Genomic_DNA"/>
</dbReference>
<organism evidence="2 3">
    <name type="scientific">Cirrhinus molitorella</name>
    <name type="common">mud carp</name>
    <dbReference type="NCBI Taxonomy" id="172907"/>
    <lineage>
        <taxon>Eukaryota</taxon>
        <taxon>Metazoa</taxon>
        <taxon>Chordata</taxon>
        <taxon>Craniata</taxon>
        <taxon>Vertebrata</taxon>
        <taxon>Euteleostomi</taxon>
        <taxon>Actinopterygii</taxon>
        <taxon>Neopterygii</taxon>
        <taxon>Teleostei</taxon>
        <taxon>Ostariophysi</taxon>
        <taxon>Cypriniformes</taxon>
        <taxon>Cyprinidae</taxon>
        <taxon>Labeoninae</taxon>
        <taxon>Labeonini</taxon>
        <taxon>Cirrhinus</taxon>
    </lineage>
</organism>